<dbReference type="Proteomes" id="UP000824782">
    <property type="component" value="Unassembled WGS sequence"/>
</dbReference>
<keyword evidence="2" id="KW-1185">Reference proteome</keyword>
<feature type="non-terminal residue" evidence="1">
    <location>
        <position position="1"/>
    </location>
</feature>
<comment type="caution">
    <text evidence="1">The sequence shown here is derived from an EMBL/GenBank/DDBJ whole genome shotgun (WGS) entry which is preliminary data.</text>
</comment>
<reference evidence="1" key="1">
    <citation type="thesis" date="2020" institute="ProQuest LLC" country="789 East Eisenhower Parkway, Ann Arbor, MI, USA">
        <title>Comparative Genomics and Chromosome Evolution.</title>
        <authorList>
            <person name="Mudd A.B."/>
        </authorList>
    </citation>
    <scope>NUCLEOTIDE SEQUENCE</scope>
    <source>
        <strain evidence="1">237g6f4</strain>
        <tissue evidence="1">Blood</tissue>
    </source>
</reference>
<organism evidence="1 2">
    <name type="scientific">Engystomops pustulosus</name>
    <name type="common">Tungara frog</name>
    <name type="synonym">Physalaemus pustulosus</name>
    <dbReference type="NCBI Taxonomy" id="76066"/>
    <lineage>
        <taxon>Eukaryota</taxon>
        <taxon>Metazoa</taxon>
        <taxon>Chordata</taxon>
        <taxon>Craniata</taxon>
        <taxon>Vertebrata</taxon>
        <taxon>Euteleostomi</taxon>
        <taxon>Amphibia</taxon>
        <taxon>Batrachia</taxon>
        <taxon>Anura</taxon>
        <taxon>Neobatrachia</taxon>
        <taxon>Hyloidea</taxon>
        <taxon>Leptodactylidae</taxon>
        <taxon>Leiuperinae</taxon>
        <taxon>Engystomops</taxon>
    </lineage>
</organism>
<accession>A0AAV6YYE9</accession>
<sequence>ISSVSLLMVPVSVVLYRGSHIYTHVHTRIYRSDVAITAAHWGDARGPRMLCCPPVTSLIVKSGLYAENRLHDTSRQLRKIPKNNTKNTEAQEKKLRGAGDFILDQFPATEMEDDAAPWRAIETQRTHDTP</sequence>
<gene>
    <name evidence="1" type="ORF">GDO81_022072</name>
</gene>
<evidence type="ECO:0000313" key="1">
    <source>
        <dbReference type="EMBL" id="KAG8538798.1"/>
    </source>
</evidence>
<name>A0AAV6YYE9_ENGPU</name>
<dbReference type="EMBL" id="WNYA01018622">
    <property type="protein sequence ID" value="KAG8538798.1"/>
    <property type="molecule type" value="Genomic_DNA"/>
</dbReference>
<dbReference type="AlphaFoldDB" id="A0AAV6YYE9"/>
<proteinExistence type="predicted"/>
<protein>
    <submittedName>
        <fullName evidence="1">Uncharacterized protein</fullName>
    </submittedName>
</protein>
<evidence type="ECO:0000313" key="2">
    <source>
        <dbReference type="Proteomes" id="UP000824782"/>
    </source>
</evidence>